<dbReference type="SUPFAM" id="SSF53448">
    <property type="entry name" value="Nucleotide-diphospho-sugar transferases"/>
    <property type="match status" value="1"/>
</dbReference>
<dbReference type="OrthoDB" id="6307329at2"/>
<evidence type="ECO:0000256" key="1">
    <source>
        <dbReference type="SAM" id="MobiDB-lite"/>
    </source>
</evidence>
<dbReference type="Gene3D" id="3.90.550.10">
    <property type="entry name" value="Spore Coat Polysaccharide Biosynthesis Protein SpsA, Chain A"/>
    <property type="match status" value="1"/>
</dbReference>
<feature type="domain" description="Glycosyltransferase 2-like" evidence="2">
    <location>
        <begin position="7"/>
        <end position="110"/>
    </location>
</feature>
<comment type="caution">
    <text evidence="3">The sequence shown here is derived from an EMBL/GenBank/DDBJ whole genome shotgun (WGS) entry which is preliminary data.</text>
</comment>
<dbReference type="Pfam" id="PF00535">
    <property type="entry name" value="Glycos_transf_2"/>
    <property type="match status" value="1"/>
</dbReference>
<proteinExistence type="predicted"/>
<dbReference type="CDD" id="cd00761">
    <property type="entry name" value="Glyco_tranf_GTA_type"/>
    <property type="match status" value="1"/>
</dbReference>
<dbReference type="InterPro" id="IPR050834">
    <property type="entry name" value="Glycosyltransf_2"/>
</dbReference>
<feature type="region of interest" description="Disordered" evidence="1">
    <location>
        <begin position="315"/>
        <end position="337"/>
    </location>
</feature>
<gene>
    <name evidence="3" type="ORF">BSZ37_05655</name>
</gene>
<dbReference type="InterPro" id="IPR029044">
    <property type="entry name" value="Nucleotide-diphossugar_trans"/>
</dbReference>
<name>A0A271IXV2_9BACT</name>
<keyword evidence="4" id="KW-1185">Reference proteome</keyword>
<dbReference type="InterPro" id="IPR001173">
    <property type="entry name" value="Glyco_trans_2-like"/>
</dbReference>
<protein>
    <recommendedName>
        <fullName evidence="2">Glycosyltransferase 2-like domain-containing protein</fullName>
    </recommendedName>
</protein>
<dbReference type="RefSeq" id="WP_095509604.1">
    <property type="nucleotide sequence ID" value="NZ_MQWD01000001.1"/>
</dbReference>
<dbReference type="PANTHER" id="PTHR43685:SF2">
    <property type="entry name" value="GLYCOSYLTRANSFERASE 2-LIKE DOMAIN-CONTAINING PROTEIN"/>
    <property type="match status" value="1"/>
</dbReference>
<evidence type="ECO:0000259" key="2">
    <source>
        <dbReference type="Pfam" id="PF00535"/>
    </source>
</evidence>
<sequence>MDALAASVVVPCYNAAETVERAVRSALGQSRPPAEVICVDDGSTDGTLDVLRRLAREAPGRVEVIAQSNAGACAARNRGLARATAPYVQFLDHDDWLHPDKLARQLALVASFGGEGPDLVASSFTRVRLDGEHVLHVAEPDDPWVALAWVRLGITSANLFRREAVERAGGWNEAFASSQEYELMFRMLRRGAIVAFDPESLTVLYQQAGSITQSTPEANCVQRIELTAAIRDHARRYGSARAVRAADAALFFLVQMRCGFSVERGVASYRTHFAPGYVPPIGRGVGRAYYHLHRALGFELAQRIRVASRRAAGWRQTGLPARPRGPQRLRALQPSQS</sequence>
<reference evidence="3 4" key="1">
    <citation type="submission" date="2016-11" db="EMBL/GenBank/DDBJ databases">
        <title>Study of marine rhodopsin-containing bacteria.</title>
        <authorList>
            <person name="Yoshizawa S."/>
            <person name="Kumagai Y."/>
            <person name="Kogure K."/>
        </authorList>
    </citation>
    <scope>NUCLEOTIDE SEQUENCE [LARGE SCALE GENOMIC DNA]</scope>
    <source>
        <strain evidence="3 4">SAORIC-28</strain>
    </source>
</reference>
<evidence type="ECO:0000313" key="4">
    <source>
        <dbReference type="Proteomes" id="UP000216339"/>
    </source>
</evidence>
<organism evidence="3 4">
    <name type="scientific">Rubrivirga marina</name>
    <dbReference type="NCBI Taxonomy" id="1196024"/>
    <lineage>
        <taxon>Bacteria</taxon>
        <taxon>Pseudomonadati</taxon>
        <taxon>Rhodothermota</taxon>
        <taxon>Rhodothermia</taxon>
        <taxon>Rhodothermales</taxon>
        <taxon>Rubricoccaceae</taxon>
        <taxon>Rubrivirga</taxon>
    </lineage>
</organism>
<dbReference type="EMBL" id="MQWD01000001">
    <property type="protein sequence ID" value="PAP75960.1"/>
    <property type="molecule type" value="Genomic_DNA"/>
</dbReference>
<accession>A0A271IXV2</accession>
<dbReference type="AlphaFoldDB" id="A0A271IXV2"/>
<dbReference type="PANTHER" id="PTHR43685">
    <property type="entry name" value="GLYCOSYLTRANSFERASE"/>
    <property type="match status" value="1"/>
</dbReference>
<dbReference type="Proteomes" id="UP000216339">
    <property type="component" value="Unassembled WGS sequence"/>
</dbReference>
<evidence type="ECO:0000313" key="3">
    <source>
        <dbReference type="EMBL" id="PAP75960.1"/>
    </source>
</evidence>